<comment type="similarity">
    <text evidence="2">Belongs to the binding-protein-dependent transport system permease family. MalFG subfamily.</text>
</comment>
<evidence type="ECO:0000313" key="11">
    <source>
        <dbReference type="EMBL" id="NBD25712.1"/>
    </source>
</evidence>
<feature type="transmembrane region" description="Helical" evidence="9">
    <location>
        <begin position="181"/>
        <end position="203"/>
    </location>
</feature>
<evidence type="ECO:0000256" key="1">
    <source>
        <dbReference type="ARBA" id="ARBA00004651"/>
    </source>
</evidence>
<feature type="transmembrane region" description="Helical" evidence="9">
    <location>
        <begin position="240"/>
        <end position="261"/>
    </location>
</feature>
<comment type="subcellular location">
    <subcellularLocation>
        <location evidence="1 9">Cell membrane</location>
        <topology evidence="1 9">Multi-pass membrane protein</topology>
    </subcellularLocation>
</comment>
<dbReference type="InterPro" id="IPR000515">
    <property type="entry name" value="MetI-like"/>
</dbReference>
<keyword evidence="4" id="KW-1003">Cell membrane</keyword>
<feature type="transmembrane region" description="Helical" evidence="9">
    <location>
        <begin position="137"/>
        <end position="160"/>
    </location>
</feature>
<evidence type="ECO:0000256" key="5">
    <source>
        <dbReference type="ARBA" id="ARBA00022597"/>
    </source>
</evidence>
<comment type="caution">
    <text evidence="11">The sequence shown here is derived from an EMBL/GenBank/DDBJ whole genome shotgun (WGS) entry which is preliminary data.</text>
</comment>
<sequence>MFEHTSGFRVFFWISLVCLTAFLFFPLYWMLNSALKPASDIFELSFIPHRPTWDHFAEVFRDREIRRYFVNSLTLSIASCVFTTIISAYAGYSFSKYRYRGRMSFMLLFLLAKMFPYAVLLLSMYALMLKLQLLDNYLSLVLAYVTFTLPVGCWTLKTYFDGIPDELIESAKIDGAGNARILHRVILPLALPGLVSVAIYGFVWSWNDLLYSLTLVTSPEKRTLAPGLILSYLGEAQQDWGGMMAASIAVSLPVTLLFLLLQRYFIQGLVAGAVKG</sequence>
<dbReference type="PANTHER" id="PTHR32243">
    <property type="entry name" value="MALTOSE TRANSPORT SYSTEM PERMEASE-RELATED"/>
    <property type="match status" value="1"/>
</dbReference>
<dbReference type="Gene3D" id="1.10.3720.10">
    <property type="entry name" value="MetI-like"/>
    <property type="match status" value="1"/>
</dbReference>
<evidence type="ECO:0000256" key="7">
    <source>
        <dbReference type="ARBA" id="ARBA00022989"/>
    </source>
</evidence>
<evidence type="ECO:0000256" key="2">
    <source>
        <dbReference type="ARBA" id="ARBA00009047"/>
    </source>
</evidence>
<feature type="domain" description="ABC transmembrane type-1" evidence="10">
    <location>
        <begin position="69"/>
        <end position="261"/>
    </location>
</feature>
<reference evidence="11 12" key="1">
    <citation type="submission" date="2020-01" db="EMBL/GenBank/DDBJ databases">
        <title>Paenibacillus soybeanensis sp. nov. isolated from the nodules of soybean (Glycine max(L.) Merr).</title>
        <authorList>
            <person name="Wang H."/>
        </authorList>
    </citation>
    <scope>NUCLEOTIDE SEQUENCE [LARGE SCALE GENOMIC DNA]</scope>
    <source>
        <strain evidence="11 12">T1</strain>
    </source>
</reference>
<dbReference type="SUPFAM" id="SSF161098">
    <property type="entry name" value="MetI-like"/>
    <property type="match status" value="1"/>
</dbReference>
<name>A0ABW9XSS1_9BACL</name>
<gene>
    <name evidence="11" type="ORF">GT019_17710</name>
</gene>
<evidence type="ECO:0000256" key="4">
    <source>
        <dbReference type="ARBA" id="ARBA00022475"/>
    </source>
</evidence>
<dbReference type="PROSITE" id="PS50928">
    <property type="entry name" value="ABC_TM1"/>
    <property type="match status" value="1"/>
</dbReference>
<dbReference type="PANTHER" id="PTHR32243:SF50">
    <property type="entry name" value="MALTOSE_MALTODEXTRIN TRANSPORT SYSTEM PERMEASE PROTEIN MALG"/>
    <property type="match status" value="1"/>
</dbReference>
<keyword evidence="8 9" id="KW-0472">Membrane</keyword>
<dbReference type="InterPro" id="IPR035906">
    <property type="entry name" value="MetI-like_sf"/>
</dbReference>
<keyword evidence="7 9" id="KW-1133">Transmembrane helix</keyword>
<dbReference type="CDD" id="cd06261">
    <property type="entry name" value="TM_PBP2"/>
    <property type="match status" value="1"/>
</dbReference>
<organism evidence="11 12">
    <name type="scientific">Paenibacillus glycinis</name>
    <dbReference type="NCBI Taxonomy" id="2697035"/>
    <lineage>
        <taxon>Bacteria</taxon>
        <taxon>Bacillati</taxon>
        <taxon>Bacillota</taxon>
        <taxon>Bacilli</taxon>
        <taxon>Bacillales</taxon>
        <taxon>Paenibacillaceae</taxon>
        <taxon>Paenibacillus</taxon>
    </lineage>
</organism>
<evidence type="ECO:0000256" key="9">
    <source>
        <dbReference type="RuleBase" id="RU363032"/>
    </source>
</evidence>
<evidence type="ECO:0000256" key="6">
    <source>
        <dbReference type="ARBA" id="ARBA00022692"/>
    </source>
</evidence>
<proteinExistence type="inferred from homology"/>
<evidence type="ECO:0000256" key="8">
    <source>
        <dbReference type="ARBA" id="ARBA00023136"/>
    </source>
</evidence>
<feature type="transmembrane region" description="Helical" evidence="9">
    <location>
        <begin position="12"/>
        <end position="31"/>
    </location>
</feature>
<feature type="transmembrane region" description="Helical" evidence="9">
    <location>
        <begin position="104"/>
        <end position="125"/>
    </location>
</feature>
<dbReference type="InterPro" id="IPR050901">
    <property type="entry name" value="BP-dep_ABC_trans_perm"/>
</dbReference>
<accession>A0ABW9XSS1</accession>
<dbReference type="EMBL" id="JAAAMV010000014">
    <property type="protein sequence ID" value="NBD25712.1"/>
    <property type="molecule type" value="Genomic_DNA"/>
</dbReference>
<evidence type="ECO:0000256" key="3">
    <source>
        <dbReference type="ARBA" id="ARBA00022448"/>
    </source>
</evidence>
<dbReference type="Pfam" id="PF00528">
    <property type="entry name" value="BPD_transp_1"/>
    <property type="match status" value="1"/>
</dbReference>
<keyword evidence="12" id="KW-1185">Reference proteome</keyword>
<evidence type="ECO:0000313" key="12">
    <source>
        <dbReference type="Proteomes" id="UP000665561"/>
    </source>
</evidence>
<keyword evidence="6 9" id="KW-0812">Transmembrane</keyword>
<dbReference type="Proteomes" id="UP000665561">
    <property type="component" value="Unassembled WGS sequence"/>
</dbReference>
<protein>
    <submittedName>
        <fullName evidence="11">ABC transporter permease subunit</fullName>
    </submittedName>
</protein>
<keyword evidence="3 9" id="KW-0813">Transport</keyword>
<keyword evidence="5" id="KW-0762">Sugar transport</keyword>
<evidence type="ECO:0000259" key="10">
    <source>
        <dbReference type="PROSITE" id="PS50928"/>
    </source>
</evidence>
<feature type="transmembrane region" description="Helical" evidence="9">
    <location>
        <begin position="68"/>
        <end position="92"/>
    </location>
</feature>
<dbReference type="RefSeq" id="WP_161744524.1">
    <property type="nucleotide sequence ID" value="NZ_JAAAMV010000014.1"/>
</dbReference>